<dbReference type="PANTHER" id="PTHR38102:SF1">
    <property type="entry name" value="PERIPLASMIC CHAPERONE SPY"/>
    <property type="match status" value="1"/>
</dbReference>
<keyword evidence="4" id="KW-0574">Periplasm</keyword>
<sequence length="179" mass="19344">MNSDSLIPRGLRGVILGTAIALAGGASLTAWAVPEGAPARPAAHGGPHGGPGFGWGASPRQLERLLDSVKATDAQRSQIRQIAQAAAADLKAQREAGRDLREQQARLFTQPTVDAQAVEALRQQMVAQHDQASRRMSQALLDASRVLTVEQRVQLAERMKARHERMERHHRAPPPEPKG</sequence>
<reference evidence="6 7" key="1">
    <citation type="journal article" date="2007" name="J. Bacteriol.">
        <title>Whole-genome analysis of the methyl tert-butyl ether-degrading beta-proteobacterium Methylibium petroleiphilum PM1.</title>
        <authorList>
            <person name="Kane S.R."/>
            <person name="Chakicherla A.Y."/>
            <person name="Chain P.S.G."/>
            <person name="Schmidt R."/>
            <person name="Shin M.W."/>
            <person name="Legler T.C."/>
            <person name="Scow K.M."/>
            <person name="Larimer F.W."/>
            <person name="Lucas S.M."/>
            <person name="Richardson P.M."/>
            <person name="Hristova K.R."/>
        </authorList>
    </citation>
    <scope>NUCLEOTIDE SEQUENCE [LARGE SCALE GENOMIC DNA]</scope>
    <source>
        <strain evidence="7">ATCC BAA-1232 / LMG 22953 / PM1</strain>
    </source>
</reference>
<dbReference type="STRING" id="420662.Mpe_A2644"/>
<name>A2SJ59_METPP</name>
<accession>A2SJ59</accession>
<comment type="similarity">
    <text evidence="2">Belongs to the CpxP/Spy family.</text>
</comment>
<evidence type="ECO:0000256" key="4">
    <source>
        <dbReference type="ARBA" id="ARBA00022764"/>
    </source>
</evidence>
<dbReference type="GO" id="GO:0042597">
    <property type="term" value="C:periplasmic space"/>
    <property type="evidence" value="ECO:0007669"/>
    <property type="project" value="UniProtKB-SubCell"/>
</dbReference>
<dbReference type="HOGENOM" id="CLU_122859_0_0_4"/>
<evidence type="ECO:0000256" key="1">
    <source>
        <dbReference type="ARBA" id="ARBA00004418"/>
    </source>
</evidence>
<dbReference type="Pfam" id="PF07813">
    <property type="entry name" value="LTXXQ"/>
    <property type="match status" value="1"/>
</dbReference>
<feature type="region of interest" description="Disordered" evidence="5">
    <location>
        <begin position="38"/>
        <end position="57"/>
    </location>
</feature>
<gene>
    <name evidence="6" type="ordered locus">Mpe_A2644</name>
</gene>
<dbReference type="RefSeq" id="WP_011830228.1">
    <property type="nucleotide sequence ID" value="NC_008825.1"/>
</dbReference>
<comment type="subcellular location">
    <subcellularLocation>
        <location evidence="1">Periplasm</location>
    </subcellularLocation>
</comment>
<dbReference type="InterPro" id="IPR012899">
    <property type="entry name" value="LTXXQ"/>
</dbReference>
<keyword evidence="3" id="KW-0732">Signal</keyword>
<proteinExistence type="inferred from homology"/>
<dbReference type="EMBL" id="CP000555">
    <property type="protein sequence ID" value="ABM95598.1"/>
    <property type="molecule type" value="Genomic_DNA"/>
</dbReference>
<evidence type="ECO:0000313" key="6">
    <source>
        <dbReference type="EMBL" id="ABM95598.1"/>
    </source>
</evidence>
<keyword evidence="7" id="KW-1185">Reference proteome</keyword>
<dbReference type="eggNOG" id="COG3678">
    <property type="taxonomic scope" value="Bacteria"/>
</dbReference>
<dbReference type="Gene3D" id="1.20.120.1490">
    <property type="match status" value="1"/>
</dbReference>
<dbReference type="Proteomes" id="UP000000366">
    <property type="component" value="Chromosome"/>
</dbReference>
<feature type="region of interest" description="Disordered" evidence="5">
    <location>
        <begin position="159"/>
        <end position="179"/>
    </location>
</feature>
<dbReference type="KEGG" id="mpt:Mpe_A2644"/>
<evidence type="ECO:0000256" key="5">
    <source>
        <dbReference type="SAM" id="MobiDB-lite"/>
    </source>
</evidence>
<dbReference type="AlphaFoldDB" id="A2SJ59"/>
<dbReference type="PANTHER" id="PTHR38102">
    <property type="entry name" value="PERIPLASMIC CHAPERONE SPY"/>
    <property type="match status" value="1"/>
</dbReference>
<organism evidence="6 7">
    <name type="scientific">Methylibium petroleiphilum (strain ATCC BAA-1232 / LMG 22953 / PM1)</name>
    <dbReference type="NCBI Taxonomy" id="420662"/>
    <lineage>
        <taxon>Bacteria</taxon>
        <taxon>Pseudomonadati</taxon>
        <taxon>Pseudomonadota</taxon>
        <taxon>Betaproteobacteria</taxon>
        <taxon>Burkholderiales</taxon>
        <taxon>Sphaerotilaceae</taxon>
        <taxon>Methylibium</taxon>
    </lineage>
</organism>
<evidence type="ECO:0000256" key="3">
    <source>
        <dbReference type="ARBA" id="ARBA00022729"/>
    </source>
</evidence>
<feature type="compositionally biased region" description="Gly residues" evidence="5">
    <location>
        <begin position="46"/>
        <end position="55"/>
    </location>
</feature>
<protein>
    <submittedName>
        <fullName evidence="6">Conserved hypothetical membrane-anchored protein</fullName>
    </submittedName>
</protein>
<evidence type="ECO:0000313" key="7">
    <source>
        <dbReference type="Proteomes" id="UP000000366"/>
    </source>
</evidence>
<dbReference type="InterPro" id="IPR052211">
    <property type="entry name" value="Cpx_auxiliary_protein"/>
</dbReference>
<evidence type="ECO:0000256" key="2">
    <source>
        <dbReference type="ARBA" id="ARBA00008441"/>
    </source>
</evidence>